<gene>
    <name evidence="1" type="ORF">H1R20_g4961</name>
</gene>
<protein>
    <recommendedName>
        <fullName evidence="3">F-box domain-containing protein</fullName>
    </recommendedName>
</protein>
<sequence length="326" mass="36465">MSTLETDRTGESGPQFPPEIWLMILRTVTDVPDPLVYPHLILPGSKTSQGMLSEHASKRYRQCLITKRLVVGVCRQWYAFANKFMFEHLVIDKPWQLGVLLQTLPRLPAGRIDPGDRRTLGWFVKRLDLLIPNLEWLRTKRKNPAIHSAAPQLYTFLPNLLSLNVAGAPLSCLPSGTTVVSPNLKQLCWTDGTSPTLQGVKVKELILFMKNHPNLTVMCFPPVEFCEWPPESNPSLGGWDGVRWPDLQELVFATNVRTFYYNAFCAGAFPGLRRLVAPYCNTPTLSRWLCQGVLGVALYPGYDPDYTVFVSEPAGIQVVALAPSTA</sequence>
<dbReference type="EMBL" id="JANBPK010000780">
    <property type="protein sequence ID" value="KAJ2932122.1"/>
    <property type="molecule type" value="Genomic_DNA"/>
</dbReference>
<reference evidence="1" key="1">
    <citation type="submission" date="2022-06" db="EMBL/GenBank/DDBJ databases">
        <title>Genome Sequence of Candolleomyces eurysporus.</title>
        <authorList>
            <person name="Buettner E."/>
        </authorList>
    </citation>
    <scope>NUCLEOTIDE SEQUENCE</scope>
    <source>
        <strain evidence="1">VTCC 930004</strain>
    </source>
</reference>
<dbReference type="AlphaFoldDB" id="A0A9W8MJF1"/>
<dbReference type="Proteomes" id="UP001140091">
    <property type="component" value="Unassembled WGS sequence"/>
</dbReference>
<comment type="caution">
    <text evidence="1">The sequence shown here is derived from an EMBL/GenBank/DDBJ whole genome shotgun (WGS) entry which is preliminary data.</text>
</comment>
<dbReference type="OrthoDB" id="3232644at2759"/>
<proteinExistence type="predicted"/>
<organism evidence="1 2">
    <name type="scientific">Candolleomyces eurysporus</name>
    <dbReference type="NCBI Taxonomy" id="2828524"/>
    <lineage>
        <taxon>Eukaryota</taxon>
        <taxon>Fungi</taxon>
        <taxon>Dikarya</taxon>
        <taxon>Basidiomycota</taxon>
        <taxon>Agaricomycotina</taxon>
        <taxon>Agaricomycetes</taxon>
        <taxon>Agaricomycetidae</taxon>
        <taxon>Agaricales</taxon>
        <taxon>Agaricineae</taxon>
        <taxon>Psathyrellaceae</taxon>
        <taxon>Candolleomyces</taxon>
    </lineage>
</organism>
<evidence type="ECO:0000313" key="1">
    <source>
        <dbReference type="EMBL" id="KAJ2932122.1"/>
    </source>
</evidence>
<name>A0A9W8MJF1_9AGAR</name>
<evidence type="ECO:0008006" key="3">
    <source>
        <dbReference type="Google" id="ProtNLM"/>
    </source>
</evidence>
<accession>A0A9W8MJF1</accession>
<feature type="non-terminal residue" evidence="1">
    <location>
        <position position="1"/>
    </location>
</feature>
<evidence type="ECO:0000313" key="2">
    <source>
        <dbReference type="Proteomes" id="UP001140091"/>
    </source>
</evidence>
<keyword evidence="2" id="KW-1185">Reference proteome</keyword>